<gene>
    <name evidence="2" type="ORF">MES5069_270193</name>
</gene>
<protein>
    <submittedName>
        <fullName evidence="2">Uncharacterized protein</fullName>
    </submittedName>
</protein>
<dbReference type="Proteomes" id="UP001153050">
    <property type="component" value="Unassembled WGS sequence"/>
</dbReference>
<comment type="caution">
    <text evidence="2">The sequence shown here is derived from an EMBL/GenBank/DDBJ whole genome shotgun (WGS) entry which is preliminary data.</text>
</comment>
<organism evidence="2 3">
    <name type="scientific">Mesorhizobium escarrei</name>
    <dbReference type="NCBI Taxonomy" id="666018"/>
    <lineage>
        <taxon>Bacteria</taxon>
        <taxon>Pseudomonadati</taxon>
        <taxon>Pseudomonadota</taxon>
        <taxon>Alphaproteobacteria</taxon>
        <taxon>Hyphomicrobiales</taxon>
        <taxon>Phyllobacteriaceae</taxon>
        <taxon>Mesorhizobium</taxon>
    </lineage>
</organism>
<evidence type="ECO:0000313" key="2">
    <source>
        <dbReference type="EMBL" id="CAH2400995.1"/>
    </source>
</evidence>
<evidence type="ECO:0000313" key="3">
    <source>
        <dbReference type="Proteomes" id="UP001153050"/>
    </source>
</evidence>
<evidence type="ECO:0000256" key="1">
    <source>
        <dbReference type="SAM" id="MobiDB-lite"/>
    </source>
</evidence>
<keyword evidence="3" id="KW-1185">Reference proteome</keyword>
<sequence>MAETHEVQSGHHRLSTSSSCHDQKSAVTAPDSTAYLSQLPTLWDAFNAASLAGPLGLSLRRIKLCNSPLHN</sequence>
<feature type="region of interest" description="Disordered" evidence="1">
    <location>
        <begin position="1"/>
        <end position="25"/>
    </location>
</feature>
<accession>A0ABM9DW79</accession>
<dbReference type="EMBL" id="CAKXZT010000121">
    <property type="protein sequence ID" value="CAH2400995.1"/>
    <property type="molecule type" value="Genomic_DNA"/>
</dbReference>
<name>A0ABM9DW79_9HYPH</name>
<proteinExistence type="predicted"/>
<reference evidence="2 3" key="1">
    <citation type="submission" date="2022-03" db="EMBL/GenBank/DDBJ databases">
        <authorList>
            <person name="Brunel B."/>
        </authorList>
    </citation>
    <scope>NUCLEOTIDE SEQUENCE [LARGE SCALE GENOMIC DNA]</scope>
    <source>
        <strain evidence="2">STM5069sample</strain>
    </source>
</reference>